<evidence type="ECO:0000256" key="5">
    <source>
        <dbReference type="ARBA" id="ARBA00023136"/>
    </source>
</evidence>
<keyword evidence="5 11" id="KW-0472">Membrane</keyword>
<comment type="subunit">
    <text evidence="10">Interacts (via lumenal domain) with lysosomal protein MFSD1; the interaction starts while both proteins are still in the endoplasmic reticulum and is required for stabilization of MFSD1 in lysosomes but has no direct effect on its targeting to lysosomes or transporter activity.</text>
</comment>
<keyword evidence="4 11" id="KW-1133">Transmembrane helix</keyword>
<evidence type="ECO:0000256" key="11">
    <source>
        <dbReference type="SAM" id="Phobius"/>
    </source>
</evidence>
<dbReference type="AlphaFoldDB" id="A0A8C2GM08"/>
<proteinExistence type="inferred from homology"/>
<organism evidence="12 13">
    <name type="scientific">Cyprinus carpio</name>
    <name type="common">Common carp</name>
    <dbReference type="NCBI Taxonomy" id="7962"/>
    <lineage>
        <taxon>Eukaryota</taxon>
        <taxon>Metazoa</taxon>
        <taxon>Chordata</taxon>
        <taxon>Craniata</taxon>
        <taxon>Vertebrata</taxon>
        <taxon>Euteleostomi</taxon>
        <taxon>Actinopterygii</taxon>
        <taxon>Neopterygii</taxon>
        <taxon>Teleostei</taxon>
        <taxon>Ostariophysi</taxon>
        <taxon>Cypriniformes</taxon>
        <taxon>Cyprinidae</taxon>
        <taxon>Cyprininae</taxon>
        <taxon>Cyprinus</taxon>
    </lineage>
</organism>
<dbReference type="Ensembl" id="ENSCCRT00015106709.1">
    <property type="protein sequence ID" value="ENSCCRP00015103381.1"/>
    <property type="gene ID" value="ENSCCRG00015041299.1"/>
</dbReference>
<dbReference type="Pfam" id="PF15065">
    <property type="entry name" value="NCU-G1"/>
    <property type="match status" value="1"/>
</dbReference>
<dbReference type="PROSITE" id="PS51257">
    <property type="entry name" value="PROKAR_LIPOPROTEIN"/>
    <property type="match status" value="1"/>
</dbReference>
<dbReference type="Proteomes" id="UP000694700">
    <property type="component" value="Unplaced"/>
</dbReference>
<evidence type="ECO:0000256" key="4">
    <source>
        <dbReference type="ARBA" id="ARBA00022989"/>
    </source>
</evidence>
<dbReference type="PANTHER" id="PTHR31981:SF1">
    <property type="entry name" value="GLYCOSYLATED LYSOSOMAL MEMBRANE PROTEIN"/>
    <property type="match status" value="1"/>
</dbReference>
<evidence type="ECO:0000313" key="12">
    <source>
        <dbReference type="Ensembl" id="ENSCCRP00015103381.1"/>
    </source>
</evidence>
<evidence type="ECO:0000256" key="6">
    <source>
        <dbReference type="ARBA" id="ARBA00023180"/>
    </source>
</evidence>
<keyword evidence="7" id="KW-0458">Lysosome</keyword>
<evidence type="ECO:0000256" key="3">
    <source>
        <dbReference type="ARBA" id="ARBA00022729"/>
    </source>
</evidence>
<comment type="similarity">
    <text evidence="1">Belongs to the GLMP family.</text>
</comment>
<evidence type="ECO:0000256" key="10">
    <source>
        <dbReference type="ARBA" id="ARBA00044960"/>
    </source>
</evidence>
<dbReference type="InterPro" id="IPR029382">
    <property type="entry name" value="NCU-G1"/>
</dbReference>
<dbReference type="PANTHER" id="PTHR31981">
    <property type="entry name" value="GLYCOSYLATED LYSOSOMAL MEMBRANE PROTEIN"/>
    <property type="match status" value="1"/>
</dbReference>
<keyword evidence="3" id="KW-0732">Signal</keyword>
<evidence type="ECO:0000256" key="1">
    <source>
        <dbReference type="ARBA" id="ARBA00010599"/>
    </source>
</evidence>
<keyword evidence="6" id="KW-0325">Glycoprotein</keyword>
<comment type="subcellular location">
    <subcellularLocation>
        <location evidence="9">Lysosome membrane</location>
        <topology evidence="9">Single-pass type I membrane protein</topology>
        <orientation evidence="9">Lumenal side</orientation>
    </subcellularLocation>
</comment>
<evidence type="ECO:0000256" key="2">
    <source>
        <dbReference type="ARBA" id="ARBA00022692"/>
    </source>
</evidence>
<protein>
    <submittedName>
        <fullName evidence="12">Glycosylated lysosomal membrane protein</fullName>
    </submittedName>
</protein>
<name>A0A8C2GM08_CYPCA</name>
<dbReference type="GO" id="GO:0005765">
    <property type="term" value="C:lysosomal membrane"/>
    <property type="evidence" value="ECO:0007669"/>
    <property type="project" value="UniProtKB-SubCell"/>
</dbReference>
<evidence type="ECO:0000256" key="8">
    <source>
        <dbReference type="ARBA" id="ARBA00024176"/>
    </source>
</evidence>
<keyword evidence="2 11" id="KW-0812">Transmembrane</keyword>
<evidence type="ECO:0000256" key="7">
    <source>
        <dbReference type="ARBA" id="ARBA00023228"/>
    </source>
</evidence>
<evidence type="ECO:0000256" key="9">
    <source>
        <dbReference type="ARBA" id="ARBA00024189"/>
    </source>
</evidence>
<reference evidence="12" key="1">
    <citation type="submission" date="2025-08" db="UniProtKB">
        <authorList>
            <consortium name="Ensembl"/>
        </authorList>
    </citation>
    <scope>IDENTIFICATION</scope>
</reference>
<evidence type="ECO:0000313" key="13">
    <source>
        <dbReference type="Proteomes" id="UP000694700"/>
    </source>
</evidence>
<accession>A0A8C2GM08</accession>
<feature type="transmembrane region" description="Helical" evidence="11">
    <location>
        <begin position="426"/>
        <end position="447"/>
    </location>
</feature>
<comment type="function">
    <text evidence="8">Required to protect lysosomal transporter MFSD1 from lysosomal proteolysis and for MFSD1 lysosomal localization.</text>
</comment>
<sequence length="460" mass="51925">MSIHIPKPQSITNKEEKVMKMQIFCPHSSTVGCVNSLLVTTHPPLKRRRRRSILPTHICVQGVNMYWCIGKIVITVLFGVASCIVFLLTRGDMFQRKVSVELNPGLTPPWVLPAGVNLVHVRGLGQSDTLHFLLCNHGAPALLMVNTYSTQSAVQVDWPAFINRSSAGSLKVEPQTSVRYSRALVFTRVWEYDDVRNTADPQQTAESSFYPPYELQNFIWSDPKITVNQSGHTVTLCGGEKTESFISGSLCLQFSAFESVGRDEMWPNLRHNANSSQLRVWLDGVTPRGNHSRFALEFQSVGDSVFRERTYDSNCIDDEYKPYFFQVSNWVSVPVNGDNVWGYNQWKPVAYRKPEPDPTPCKHSELVSVDQIPQSRLVQAYFIKDPQTYGLNISFGNAGDPVFYNATKYISWTVLMGLGEPLRNSFYYLHIAFIPIGTVILVMIFAVECACKRASGYTRI</sequence>
<feature type="transmembrane region" description="Helical" evidence="11">
    <location>
        <begin position="64"/>
        <end position="88"/>
    </location>
</feature>